<comment type="catalytic activity">
    <reaction evidence="1">
        <text>a phosphate monoester + H2O = an alcohol + phosphate</text>
        <dbReference type="Rhea" id="RHEA:15017"/>
        <dbReference type="ChEBI" id="CHEBI:15377"/>
        <dbReference type="ChEBI" id="CHEBI:30879"/>
        <dbReference type="ChEBI" id="CHEBI:43474"/>
        <dbReference type="ChEBI" id="CHEBI:67140"/>
        <dbReference type="EC" id="3.1.3.2"/>
    </reaction>
</comment>
<dbReference type="GO" id="GO:0003993">
    <property type="term" value="F:acid phosphatase activity"/>
    <property type="evidence" value="ECO:0007669"/>
    <property type="project" value="UniProtKB-EC"/>
</dbReference>
<protein>
    <submittedName>
        <fullName evidence="8">Uncharacterized protein</fullName>
    </submittedName>
</protein>
<organism evidence="8 9">
    <name type="scientific">Blepharisma stoltei</name>
    <dbReference type="NCBI Taxonomy" id="1481888"/>
    <lineage>
        <taxon>Eukaryota</taxon>
        <taxon>Sar</taxon>
        <taxon>Alveolata</taxon>
        <taxon>Ciliophora</taxon>
        <taxon>Postciliodesmatophora</taxon>
        <taxon>Heterotrichea</taxon>
        <taxon>Heterotrichida</taxon>
        <taxon>Blepharismidae</taxon>
        <taxon>Blepharisma</taxon>
    </lineage>
</organism>
<keyword evidence="5" id="KW-1015">Disulfide bond</keyword>
<dbReference type="Pfam" id="PF00328">
    <property type="entry name" value="His_Phos_2"/>
    <property type="match status" value="1"/>
</dbReference>
<keyword evidence="4" id="KW-0378">Hydrolase</keyword>
<evidence type="ECO:0000256" key="6">
    <source>
        <dbReference type="ARBA" id="ARBA00023180"/>
    </source>
</evidence>
<evidence type="ECO:0000256" key="1">
    <source>
        <dbReference type="ARBA" id="ARBA00000032"/>
    </source>
</evidence>
<comment type="caution">
    <text evidence="8">The sequence shown here is derived from an EMBL/GenBank/DDBJ whole genome shotgun (WGS) entry which is preliminary data.</text>
</comment>
<evidence type="ECO:0000256" key="4">
    <source>
        <dbReference type="ARBA" id="ARBA00022801"/>
    </source>
</evidence>
<dbReference type="InterPro" id="IPR000560">
    <property type="entry name" value="His_Pase_clade-2"/>
</dbReference>
<reference evidence="8" key="1">
    <citation type="submission" date="2021-09" db="EMBL/GenBank/DDBJ databases">
        <authorList>
            <consortium name="AG Swart"/>
            <person name="Singh M."/>
            <person name="Singh A."/>
            <person name="Seah K."/>
            <person name="Emmerich C."/>
        </authorList>
    </citation>
    <scope>NUCLEOTIDE SEQUENCE</scope>
    <source>
        <strain evidence="8">ATCC30299</strain>
    </source>
</reference>
<evidence type="ECO:0000256" key="2">
    <source>
        <dbReference type="ARBA" id="ARBA00005375"/>
    </source>
</evidence>
<name>A0AAU9KJI0_9CILI</name>
<keyword evidence="9" id="KW-1185">Reference proteome</keyword>
<feature type="chain" id="PRO_5043459904" evidence="7">
    <location>
        <begin position="23"/>
        <end position="365"/>
    </location>
</feature>
<comment type="similarity">
    <text evidence="2">Belongs to the histidine acid phosphatase family.</text>
</comment>
<evidence type="ECO:0000313" key="9">
    <source>
        <dbReference type="Proteomes" id="UP001162131"/>
    </source>
</evidence>
<dbReference type="PANTHER" id="PTHR11567:SF211">
    <property type="entry name" value="PROSTATIC ACID PHOSPHATASE"/>
    <property type="match status" value="1"/>
</dbReference>
<dbReference type="SUPFAM" id="SSF53254">
    <property type="entry name" value="Phosphoglycerate mutase-like"/>
    <property type="match status" value="1"/>
</dbReference>
<dbReference type="Gene3D" id="3.40.50.1240">
    <property type="entry name" value="Phosphoglycerate mutase-like"/>
    <property type="match status" value="1"/>
</dbReference>
<dbReference type="PANTHER" id="PTHR11567">
    <property type="entry name" value="ACID PHOSPHATASE-RELATED"/>
    <property type="match status" value="1"/>
</dbReference>
<sequence>MTWLSLILFLLFWLTFPKLIFVAEITRHGARAPLKVFNFHTPFWRNYDRGQLTHKGKKQHFLLGNKIRKKYVEDLQLLNFYYNSSEIYACSSNKERTRTSAYYHMLGIYPNFSRKIMQDQNSEFSYFFPNLAACNHEMLKINVLLEQEDHILRGYDEIICPRVEQIYQSILKSDSYKSKENELKPLFDEVSSAVNLTINSIKSASQLGSSLSCDLFEGNILPYNLTMEHHKSLTKVQGFKKFFVPYSNEEAQILVCSQFFKDLIIRINEAFDSRGYKYAYYSAHDTTLAGFLSCLNLVQEECPPFASSLIFEVYSEREAKIIYNDKLLKLPDCSKESCPVAEFIQILEKKTINDIELACQIKQIG</sequence>
<proteinExistence type="inferred from homology"/>
<dbReference type="CDD" id="cd07061">
    <property type="entry name" value="HP_HAP_like"/>
    <property type="match status" value="1"/>
</dbReference>
<dbReference type="InterPro" id="IPR033379">
    <property type="entry name" value="Acid_Pase_AS"/>
</dbReference>
<dbReference type="Proteomes" id="UP001162131">
    <property type="component" value="Unassembled WGS sequence"/>
</dbReference>
<dbReference type="InterPro" id="IPR029033">
    <property type="entry name" value="His_PPase_superfam"/>
</dbReference>
<evidence type="ECO:0000256" key="7">
    <source>
        <dbReference type="SAM" id="SignalP"/>
    </source>
</evidence>
<gene>
    <name evidence="8" type="ORF">BSTOLATCC_MIC58316</name>
</gene>
<accession>A0AAU9KJI0</accession>
<dbReference type="EMBL" id="CAJZBQ010000056">
    <property type="protein sequence ID" value="CAG9333505.1"/>
    <property type="molecule type" value="Genomic_DNA"/>
</dbReference>
<keyword evidence="6" id="KW-0325">Glycoprotein</keyword>
<dbReference type="PROSITE" id="PS00616">
    <property type="entry name" value="HIS_ACID_PHOSPHAT_1"/>
    <property type="match status" value="1"/>
</dbReference>
<feature type="signal peptide" evidence="7">
    <location>
        <begin position="1"/>
        <end position="22"/>
    </location>
</feature>
<evidence type="ECO:0000313" key="8">
    <source>
        <dbReference type="EMBL" id="CAG9333505.1"/>
    </source>
</evidence>
<keyword evidence="3 7" id="KW-0732">Signal</keyword>
<evidence type="ECO:0000256" key="3">
    <source>
        <dbReference type="ARBA" id="ARBA00022729"/>
    </source>
</evidence>
<evidence type="ECO:0000256" key="5">
    <source>
        <dbReference type="ARBA" id="ARBA00023157"/>
    </source>
</evidence>
<dbReference type="InterPro" id="IPR050645">
    <property type="entry name" value="Histidine_acid_phosphatase"/>
</dbReference>
<dbReference type="AlphaFoldDB" id="A0AAU9KJI0"/>